<dbReference type="Proteomes" id="UP000277204">
    <property type="component" value="Unassembled WGS sequence"/>
</dbReference>
<gene>
    <name evidence="1" type="ORF">SMRZ_LOCUS11368</name>
</gene>
<accession>A0A3P7Z4D0</accession>
<protein>
    <submittedName>
        <fullName evidence="1">Uncharacterized protein</fullName>
    </submittedName>
</protein>
<sequence length="55" mass="6740">MVKYVLHIQLIELMKQKKFVNYQMEIGLEKEHYTREFIPSMKLIILIIIQVENDF</sequence>
<dbReference type="EMBL" id="UZAI01006351">
    <property type="protein sequence ID" value="VDO95001.1"/>
    <property type="molecule type" value="Genomic_DNA"/>
</dbReference>
<keyword evidence="2" id="KW-1185">Reference proteome</keyword>
<proteinExistence type="predicted"/>
<evidence type="ECO:0000313" key="2">
    <source>
        <dbReference type="Proteomes" id="UP000277204"/>
    </source>
</evidence>
<reference evidence="1 2" key="1">
    <citation type="submission" date="2018-11" db="EMBL/GenBank/DDBJ databases">
        <authorList>
            <consortium name="Pathogen Informatics"/>
        </authorList>
    </citation>
    <scope>NUCLEOTIDE SEQUENCE [LARGE SCALE GENOMIC DNA]</scope>
    <source>
        <strain evidence="1 2">Zambia</strain>
    </source>
</reference>
<organism evidence="1 2">
    <name type="scientific">Schistosoma margrebowiei</name>
    <dbReference type="NCBI Taxonomy" id="48269"/>
    <lineage>
        <taxon>Eukaryota</taxon>
        <taxon>Metazoa</taxon>
        <taxon>Spiralia</taxon>
        <taxon>Lophotrochozoa</taxon>
        <taxon>Platyhelminthes</taxon>
        <taxon>Trematoda</taxon>
        <taxon>Digenea</taxon>
        <taxon>Strigeidida</taxon>
        <taxon>Schistosomatoidea</taxon>
        <taxon>Schistosomatidae</taxon>
        <taxon>Schistosoma</taxon>
    </lineage>
</organism>
<evidence type="ECO:0000313" key="1">
    <source>
        <dbReference type="EMBL" id="VDO95001.1"/>
    </source>
</evidence>
<dbReference type="AlphaFoldDB" id="A0A3P7Z4D0"/>
<name>A0A3P7Z4D0_9TREM</name>